<evidence type="ECO:0000256" key="1">
    <source>
        <dbReference type="SAM" id="Coils"/>
    </source>
</evidence>
<sequence length="1077" mass="120430">MHSMSPYRRPPKVPTWISGTTNVVLRNKRLLREVLLQGPRERADLDAFVIEPRMTNRSARSSRIEDDKYYSCSSHQKERQIQPSRPGSRYAVSPLTHRSAQDVPSRAKDMACREHDRSKHKRAPTSQVASLQPDAVSLLPPPRLNSKGRPMSDADSYRTMSIEQIKEKYNLQKFDVSFYDDHDVLTEALIKNFKYDSQNLLIAVGQLDAGLVLPLYNQEHPFYYDILATRQNPGRKMYTRGVMQYNGNWYRMMRECWFRSQGGTTIECYKPVFDASVYAPANFNITWGDSVAKSNLMPWSVGPRRMTRAAAQVGADEVRLLAEIDKTKLKSIPGTSQSIRGYQKLRQDHDDKWYRTLLWVKGPWAWGWVGNLPRMTSPSRYPNYEPWVFNIKGCGEDAPMRSSGFSTRTVGASPVKKRPRNPVSLEKSEKKIRRTWCTAKSTNVSSVEHDNVDDAVDSPPLENYLEVAEEDETMRIDDYGENVADNASSHGDASASKDRTYSDSDEIVDDFVDPGSLKLVPASDVGSDSVAQVIKVDDISELSFDKFLPSVEESQFAFPQTTSADTSTMYLSLSPPQLPSIYWESCEPINSAGASPENGDRVIMDVRVTTLPSSGFAQEVVNANGIHTIGSTRLPVTGNSTTTVPVYSERVAIVRDVVKGLASSLDFDVSAPDDEILRHVLEQSRPSYIPSREESLIRKRPDTAPSGLIPSLCEEAQQFGLISATGVKEMEAFMDSYSHLLGQFNSYTFARGKDYCFQLYLLYKAKTAKFSALFEQSQSNLELVSGQRVDLQKQLDEVLQNQGGHKDLASQMGTLQKELEDSKKAAAEAELARVAAVQARDVADNALAAATSNPPGGQLDELERLRGQNFRLKGCEWALETEVKRLKMQLEEHISDMDAVRPPASSYNGLHADLTRANDSLEKVTAYCSKAVVFSCKLKTSLENSEFAPTALREKQARQKAHTMKFAKQMTNSHLQAKLNTLTNKVDNLEGDLLKQQNLTTLAEGLASANGVRVKQVEEELTRVKEQAQKDAVDAARHVKERDAFLKAYYAEAAQKQINHILDAAGKHLGVKIHCTP</sequence>
<reference evidence="3 4" key="1">
    <citation type="journal article" date="2018" name="Science">
        <title>The opium poppy genome and morphinan production.</title>
        <authorList>
            <person name="Guo L."/>
            <person name="Winzer T."/>
            <person name="Yang X."/>
            <person name="Li Y."/>
            <person name="Ning Z."/>
            <person name="He Z."/>
            <person name="Teodor R."/>
            <person name="Lu Y."/>
            <person name="Bowser T.A."/>
            <person name="Graham I.A."/>
            <person name="Ye K."/>
        </authorList>
    </citation>
    <scope>NUCLEOTIDE SEQUENCE [LARGE SCALE GENOMIC DNA]</scope>
    <source>
        <strain evidence="4">cv. HN1</strain>
        <tissue evidence="3">Leaves</tissue>
    </source>
</reference>
<evidence type="ECO:0000313" key="3">
    <source>
        <dbReference type="EMBL" id="RZC55491.1"/>
    </source>
</evidence>
<name>A0A4Y7J6C1_PAPSO</name>
<protein>
    <submittedName>
        <fullName evidence="3">Uncharacterized protein</fullName>
    </submittedName>
</protein>
<feature type="coiled-coil region" evidence="1">
    <location>
        <begin position="972"/>
        <end position="1034"/>
    </location>
</feature>
<accession>A0A4Y7J6C1</accession>
<dbReference type="Gramene" id="RZC55491">
    <property type="protein sequence ID" value="RZC55491"/>
    <property type="gene ID" value="C5167_014341"/>
</dbReference>
<feature type="region of interest" description="Disordered" evidence="2">
    <location>
        <begin position="57"/>
        <end position="156"/>
    </location>
</feature>
<feature type="compositionally biased region" description="Basic and acidic residues" evidence="2">
    <location>
        <begin position="62"/>
        <end position="80"/>
    </location>
</feature>
<feature type="region of interest" description="Disordered" evidence="2">
    <location>
        <begin position="402"/>
        <end position="427"/>
    </location>
</feature>
<dbReference type="AlphaFoldDB" id="A0A4Y7J6C1"/>
<evidence type="ECO:0000313" key="4">
    <source>
        <dbReference type="Proteomes" id="UP000316621"/>
    </source>
</evidence>
<keyword evidence="4" id="KW-1185">Reference proteome</keyword>
<organism evidence="3 4">
    <name type="scientific">Papaver somniferum</name>
    <name type="common">Opium poppy</name>
    <dbReference type="NCBI Taxonomy" id="3469"/>
    <lineage>
        <taxon>Eukaryota</taxon>
        <taxon>Viridiplantae</taxon>
        <taxon>Streptophyta</taxon>
        <taxon>Embryophyta</taxon>
        <taxon>Tracheophyta</taxon>
        <taxon>Spermatophyta</taxon>
        <taxon>Magnoliopsida</taxon>
        <taxon>Ranunculales</taxon>
        <taxon>Papaveraceae</taxon>
        <taxon>Papaveroideae</taxon>
        <taxon>Papaver</taxon>
    </lineage>
</organism>
<feature type="compositionally biased region" description="Basic and acidic residues" evidence="2">
    <location>
        <begin position="105"/>
        <end position="117"/>
    </location>
</feature>
<gene>
    <name evidence="3" type="ORF">C5167_014341</name>
</gene>
<dbReference type="Proteomes" id="UP000316621">
    <property type="component" value="Chromosome 3"/>
</dbReference>
<evidence type="ECO:0000256" key="2">
    <source>
        <dbReference type="SAM" id="MobiDB-lite"/>
    </source>
</evidence>
<feature type="coiled-coil region" evidence="1">
    <location>
        <begin position="781"/>
        <end position="832"/>
    </location>
</feature>
<feature type="region of interest" description="Disordered" evidence="2">
    <location>
        <begin position="482"/>
        <end position="501"/>
    </location>
</feature>
<keyword evidence="1" id="KW-0175">Coiled coil</keyword>
<proteinExistence type="predicted"/>
<dbReference type="EMBL" id="CM010717">
    <property type="protein sequence ID" value="RZC55491.1"/>
    <property type="molecule type" value="Genomic_DNA"/>
</dbReference>